<name>A0A371CZC9_9APHY</name>
<reference evidence="2 3" key="1">
    <citation type="journal article" date="2018" name="Biotechnol. Biofuels">
        <title>Integrative visual omics of the white-rot fungus Polyporus brumalis exposes the biotechnological potential of its oxidative enzymes for delignifying raw plant biomass.</title>
        <authorList>
            <person name="Miyauchi S."/>
            <person name="Rancon A."/>
            <person name="Drula E."/>
            <person name="Hage H."/>
            <person name="Chaduli D."/>
            <person name="Favel A."/>
            <person name="Grisel S."/>
            <person name="Henrissat B."/>
            <person name="Herpoel-Gimbert I."/>
            <person name="Ruiz-Duenas F.J."/>
            <person name="Chevret D."/>
            <person name="Hainaut M."/>
            <person name="Lin J."/>
            <person name="Wang M."/>
            <person name="Pangilinan J."/>
            <person name="Lipzen A."/>
            <person name="Lesage-Meessen L."/>
            <person name="Navarro D."/>
            <person name="Riley R."/>
            <person name="Grigoriev I.V."/>
            <person name="Zhou S."/>
            <person name="Raouche S."/>
            <person name="Rosso M.N."/>
        </authorList>
    </citation>
    <scope>NUCLEOTIDE SEQUENCE [LARGE SCALE GENOMIC DNA]</scope>
    <source>
        <strain evidence="2 3">BRFM 1820</strain>
    </source>
</reference>
<protein>
    <submittedName>
        <fullName evidence="2">Uncharacterized protein</fullName>
    </submittedName>
</protein>
<dbReference type="EMBL" id="KZ857435">
    <property type="protein sequence ID" value="RDX45625.1"/>
    <property type="molecule type" value="Genomic_DNA"/>
</dbReference>
<feature type="region of interest" description="Disordered" evidence="1">
    <location>
        <begin position="34"/>
        <end position="56"/>
    </location>
</feature>
<evidence type="ECO:0000256" key="1">
    <source>
        <dbReference type="SAM" id="MobiDB-lite"/>
    </source>
</evidence>
<evidence type="ECO:0000313" key="2">
    <source>
        <dbReference type="EMBL" id="RDX45625.1"/>
    </source>
</evidence>
<organism evidence="2 3">
    <name type="scientific">Lentinus brumalis</name>
    <dbReference type="NCBI Taxonomy" id="2498619"/>
    <lineage>
        <taxon>Eukaryota</taxon>
        <taxon>Fungi</taxon>
        <taxon>Dikarya</taxon>
        <taxon>Basidiomycota</taxon>
        <taxon>Agaricomycotina</taxon>
        <taxon>Agaricomycetes</taxon>
        <taxon>Polyporales</taxon>
        <taxon>Polyporaceae</taxon>
        <taxon>Lentinus</taxon>
    </lineage>
</organism>
<proteinExistence type="predicted"/>
<gene>
    <name evidence="2" type="ORF">OH76DRAFT_1407798</name>
</gene>
<accession>A0A371CZC9</accession>
<keyword evidence="3" id="KW-1185">Reference proteome</keyword>
<dbReference type="AlphaFoldDB" id="A0A371CZC9"/>
<sequence>MSDQGLYTVRMLACALVAAHSHLRDAVVSYPDARYEPHPTTALTETSGAFRRENPR</sequence>
<evidence type="ECO:0000313" key="3">
    <source>
        <dbReference type="Proteomes" id="UP000256964"/>
    </source>
</evidence>
<dbReference type="Proteomes" id="UP000256964">
    <property type="component" value="Unassembled WGS sequence"/>
</dbReference>